<dbReference type="AlphaFoldDB" id="A0A1I0P652"/>
<organism evidence="5 6">
    <name type="scientific">Roseivirga pacifica</name>
    <dbReference type="NCBI Taxonomy" id="1267423"/>
    <lineage>
        <taxon>Bacteria</taxon>
        <taxon>Pseudomonadati</taxon>
        <taxon>Bacteroidota</taxon>
        <taxon>Cytophagia</taxon>
        <taxon>Cytophagales</taxon>
        <taxon>Roseivirgaceae</taxon>
        <taxon>Roseivirga</taxon>
    </lineage>
</organism>
<sequence length="328" mass="37518">MKFTSIRLYDKMVKQVLSEGLPQDAIPSIPLVEGNNRPEAVPADLFFELHEIAHEQLPTGCALRVGSNMEMDDYGVLGLSWKTCSQARDLFDRSVRYFNLLTNTYMFEVKDVGDNSRIYLHREPYRMGVARSNEATFSATVTVVQAITGKNFYPTEVCFQHEPHENLQLYQETFRCPVKFNQANNYIAYRTEDLNTRTAKADESINRFLRDRMDEEAKGIEISAYKLLRDIKKLVTNALPSGIPGIEHISESLGLSKRSLNRRLAESGHNFRTLVSQVQQEISEELLKNTDNTVGEIAFRTGFSEQSAFNRAFKRWTGLSPAEFRKTH</sequence>
<dbReference type="Pfam" id="PF12833">
    <property type="entry name" value="HTH_18"/>
    <property type="match status" value="1"/>
</dbReference>
<accession>A0A1I0P652</accession>
<dbReference type="InterPro" id="IPR020449">
    <property type="entry name" value="Tscrpt_reg_AraC-type_HTH"/>
</dbReference>
<dbReference type="Gene3D" id="1.10.10.60">
    <property type="entry name" value="Homeodomain-like"/>
    <property type="match status" value="1"/>
</dbReference>
<dbReference type="InterPro" id="IPR018060">
    <property type="entry name" value="HTH_AraC"/>
</dbReference>
<dbReference type="STRING" id="1267423.SAMN05216290_1702"/>
<dbReference type="EMBL" id="FOIR01000001">
    <property type="protein sequence ID" value="SEW09001.1"/>
    <property type="molecule type" value="Genomic_DNA"/>
</dbReference>
<dbReference type="PRINTS" id="PR00032">
    <property type="entry name" value="HTHARAC"/>
</dbReference>
<name>A0A1I0P652_9BACT</name>
<evidence type="ECO:0000313" key="6">
    <source>
        <dbReference type="Proteomes" id="UP000199437"/>
    </source>
</evidence>
<reference evidence="6" key="1">
    <citation type="submission" date="2016-10" db="EMBL/GenBank/DDBJ databases">
        <authorList>
            <person name="Varghese N."/>
            <person name="Submissions S."/>
        </authorList>
    </citation>
    <scope>NUCLEOTIDE SEQUENCE [LARGE SCALE GENOMIC DNA]</scope>
    <source>
        <strain evidence="6">CGMCC 1.12402</strain>
    </source>
</reference>
<dbReference type="GO" id="GO:0005829">
    <property type="term" value="C:cytosol"/>
    <property type="evidence" value="ECO:0007669"/>
    <property type="project" value="TreeGrafter"/>
</dbReference>
<keyword evidence="3" id="KW-0804">Transcription</keyword>
<keyword evidence="1" id="KW-0805">Transcription regulation</keyword>
<feature type="domain" description="HTH araC/xylS-type" evidence="4">
    <location>
        <begin position="229"/>
        <end position="327"/>
    </location>
</feature>
<proteinExistence type="predicted"/>
<evidence type="ECO:0000256" key="2">
    <source>
        <dbReference type="ARBA" id="ARBA00023125"/>
    </source>
</evidence>
<dbReference type="PANTHER" id="PTHR47894">
    <property type="entry name" value="HTH-TYPE TRANSCRIPTIONAL REGULATOR GADX"/>
    <property type="match status" value="1"/>
</dbReference>
<dbReference type="SUPFAM" id="SSF46689">
    <property type="entry name" value="Homeodomain-like"/>
    <property type="match status" value="1"/>
</dbReference>
<dbReference type="SMART" id="SM00342">
    <property type="entry name" value="HTH_ARAC"/>
    <property type="match status" value="1"/>
</dbReference>
<dbReference type="PANTHER" id="PTHR47894:SF1">
    <property type="entry name" value="HTH-TYPE TRANSCRIPTIONAL REGULATOR VQSM"/>
    <property type="match status" value="1"/>
</dbReference>
<protein>
    <submittedName>
        <fullName evidence="5">Transcriptional regulator, AraC family</fullName>
    </submittedName>
</protein>
<evidence type="ECO:0000256" key="3">
    <source>
        <dbReference type="ARBA" id="ARBA00023163"/>
    </source>
</evidence>
<dbReference type="RefSeq" id="WP_090258070.1">
    <property type="nucleotide sequence ID" value="NZ_FOIR01000001.1"/>
</dbReference>
<keyword evidence="2" id="KW-0238">DNA-binding</keyword>
<dbReference type="GO" id="GO:0000976">
    <property type="term" value="F:transcription cis-regulatory region binding"/>
    <property type="evidence" value="ECO:0007669"/>
    <property type="project" value="TreeGrafter"/>
</dbReference>
<dbReference type="Pfam" id="PF12625">
    <property type="entry name" value="Arabinose_bd"/>
    <property type="match status" value="1"/>
</dbReference>
<dbReference type="Proteomes" id="UP000199437">
    <property type="component" value="Unassembled WGS sequence"/>
</dbReference>
<evidence type="ECO:0000313" key="5">
    <source>
        <dbReference type="EMBL" id="SEW09001.1"/>
    </source>
</evidence>
<evidence type="ECO:0000259" key="4">
    <source>
        <dbReference type="PROSITE" id="PS01124"/>
    </source>
</evidence>
<dbReference type="InterPro" id="IPR009057">
    <property type="entry name" value="Homeodomain-like_sf"/>
</dbReference>
<dbReference type="OrthoDB" id="5582699at2"/>
<evidence type="ECO:0000256" key="1">
    <source>
        <dbReference type="ARBA" id="ARBA00023015"/>
    </source>
</evidence>
<dbReference type="GO" id="GO:0003700">
    <property type="term" value="F:DNA-binding transcription factor activity"/>
    <property type="evidence" value="ECO:0007669"/>
    <property type="project" value="InterPro"/>
</dbReference>
<dbReference type="GeneID" id="99986425"/>
<keyword evidence="6" id="KW-1185">Reference proteome</keyword>
<dbReference type="InterPro" id="IPR032687">
    <property type="entry name" value="AraC-type_N"/>
</dbReference>
<gene>
    <name evidence="5" type="ORF">SAMN05216290_1702</name>
</gene>
<dbReference type="PROSITE" id="PS01124">
    <property type="entry name" value="HTH_ARAC_FAMILY_2"/>
    <property type="match status" value="1"/>
</dbReference>